<evidence type="ECO:0000313" key="2">
    <source>
        <dbReference type="EMBL" id="STM14844.1"/>
    </source>
</evidence>
<dbReference type="EC" id="1.-.-.-" evidence="2"/>
<proteinExistence type="predicted"/>
<protein>
    <submittedName>
        <fullName evidence="2">Oxidoreductase, NADH-binding</fullName>
        <ecNumber evidence="2">1.-.-.-</ecNumber>
    </submittedName>
</protein>
<dbReference type="InterPro" id="IPR004104">
    <property type="entry name" value="Gfo/Idh/MocA-like_OxRdtase_C"/>
</dbReference>
<sequence>MTLMQREMADDNRHLRSMEAFINHVQGKPVMIADAEQGYIIQQLVAALYQSAETGTRVDYDQASNVIRTPFQPAYPEQYASLMAQGNGYLGFAPAMKKITRARREGCIWRGCIIGRER</sequence>
<dbReference type="Proteomes" id="UP000254052">
    <property type="component" value="Unassembled WGS sequence"/>
</dbReference>
<accession>A0A377D1I9</accession>
<name>A0A377D1I9_ECOLX</name>
<gene>
    <name evidence="2" type="primary">ycjS_2</name>
    <name evidence="2" type="ORF">NCTC9962_06251</name>
</gene>
<dbReference type="EMBL" id="UGED01000017">
    <property type="protein sequence ID" value="STM14844.1"/>
    <property type="molecule type" value="Genomic_DNA"/>
</dbReference>
<organism evidence="2 3">
    <name type="scientific">Escherichia coli</name>
    <dbReference type="NCBI Taxonomy" id="562"/>
    <lineage>
        <taxon>Bacteria</taxon>
        <taxon>Pseudomonadati</taxon>
        <taxon>Pseudomonadota</taxon>
        <taxon>Gammaproteobacteria</taxon>
        <taxon>Enterobacterales</taxon>
        <taxon>Enterobacteriaceae</taxon>
        <taxon>Escherichia</taxon>
    </lineage>
</organism>
<dbReference type="GO" id="GO:0016491">
    <property type="term" value="F:oxidoreductase activity"/>
    <property type="evidence" value="ECO:0007669"/>
    <property type="project" value="UniProtKB-KW"/>
</dbReference>
<reference evidence="2 3" key="1">
    <citation type="submission" date="2018-06" db="EMBL/GenBank/DDBJ databases">
        <authorList>
            <consortium name="Pathogen Informatics"/>
            <person name="Doyle S."/>
        </authorList>
    </citation>
    <scope>NUCLEOTIDE SEQUENCE [LARGE SCALE GENOMIC DNA]</scope>
    <source>
        <strain evidence="2 3">NCTC9962</strain>
    </source>
</reference>
<evidence type="ECO:0000259" key="1">
    <source>
        <dbReference type="Pfam" id="PF02894"/>
    </source>
</evidence>
<dbReference type="Gene3D" id="3.30.360.10">
    <property type="entry name" value="Dihydrodipicolinate Reductase, domain 2"/>
    <property type="match status" value="1"/>
</dbReference>
<feature type="domain" description="Gfo/Idh/MocA-like oxidoreductase C-terminal" evidence="1">
    <location>
        <begin position="11"/>
        <end position="58"/>
    </location>
</feature>
<evidence type="ECO:0000313" key="3">
    <source>
        <dbReference type="Proteomes" id="UP000254052"/>
    </source>
</evidence>
<keyword evidence="2" id="KW-0560">Oxidoreductase</keyword>
<dbReference type="Pfam" id="PF02894">
    <property type="entry name" value="GFO_IDH_MocA_C"/>
    <property type="match status" value="1"/>
</dbReference>
<dbReference type="AlphaFoldDB" id="A0A377D1I9"/>